<protein>
    <recommendedName>
        <fullName evidence="6">Glycosyl transferase</fullName>
    </recommendedName>
</protein>
<dbReference type="CDD" id="cd03808">
    <property type="entry name" value="GT4_CapM-like"/>
    <property type="match status" value="1"/>
</dbReference>
<dbReference type="RefSeq" id="WP_038466197.1">
    <property type="nucleotide sequence ID" value="NZ_CP008941.1"/>
</dbReference>
<keyword evidence="1" id="KW-1133">Transmembrane helix</keyword>
<dbReference type="Pfam" id="PF00534">
    <property type="entry name" value="Glycos_transf_1"/>
    <property type="match status" value="1"/>
</dbReference>
<keyword evidence="1" id="KW-0472">Membrane</keyword>
<sequence length="370" mass="41231">MTKNSVLILANDSKSILNFRWSLIEQCQEKGWPVTIVCNKDDHYSALQNKASHPSITVLPLDFVNGGINPLEDLALIFKIRRLYKELKPSHVLLYRIKPVLYGAIAAYGLPLNIISTITGLGYVYTDQSFKASLLRLITNMLYKLALRRNAWAFFQNADDQQTLVNLKLTTFNKSSVVGGSGVVLTDFPETPLPKSLSFVMVARLLKDKGVWEYLQAAANLKKIYPEVDFKLIGGESSNPSAIVLTDVENFCQTNNLSYLGYKNNVLETLQESSVFVLPSYREGMPRAGLEALSVGRPIITTDTQGCHDLIRGNGLLVPIRDTAALQQAMQQLIDQPELLPQMAKNSRYLAETVFDVKLVNAAMLEKLAF</sequence>
<dbReference type="Pfam" id="PF13477">
    <property type="entry name" value="Glyco_trans_4_2"/>
    <property type="match status" value="1"/>
</dbReference>
<evidence type="ECO:0000259" key="3">
    <source>
        <dbReference type="Pfam" id="PF13477"/>
    </source>
</evidence>
<evidence type="ECO:0000256" key="1">
    <source>
        <dbReference type="SAM" id="Phobius"/>
    </source>
</evidence>
<dbReference type="KEGG" id="paca:ID47_10750"/>
<dbReference type="Proteomes" id="UP000028926">
    <property type="component" value="Chromosome"/>
</dbReference>
<feature type="domain" description="Glycosyl transferase family 1" evidence="2">
    <location>
        <begin position="195"/>
        <end position="348"/>
    </location>
</feature>
<evidence type="ECO:0000259" key="2">
    <source>
        <dbReference type="Pfam" id="PF00534"/>
    </source>
</evidence>
<evidence type="ECO:0000313" key="5">
    <source>
        <dbReference type="Proteomes" id="UP000028926"/>
    </source>
</evidence>
<dbReference type="EMBL" id="CP008941">
    <property type="protein sequence ID" value="AIK97103.1"/>
    <property type="molecule type" value="Genomic_DNA"/>
</dbReference>
<feature type="transmembrane region" description="Helical" evidence="1">
    <location>
        <begin position="100"/>
        <end position="125"/>
    </location>
</feature>
<evidence type="ECO:0008006" key="6">
    <source>
        <dbReference type="Google" id="ProtNLM"/>
    </source>
</evidence>
<feature type="domain" description="Glycosyltransferase subfamily 4-like N-terminal" evidence="3">
    <location>
        <begin position="6"/>
        <end position="149"/>
    </location>
</feature>
<dbReference type="OrthoDB" id="9790710at2"/>
<dbReference type="AlphaFoldDB" id="A0A077AZI0"/>
<dbReference type="Gene3D" id="3.40.50.2000">
    <property type="entry name" value="Glycogen Phosphorylase B"/>
    <property type="match status" value="2"/>
</dbReference>
<reference evidence="4 5" key="1">
    <citation type="submission" date="2014-07" db="EMBL/GenBank/DDBJ databases">
        <title>Comparative genomic insights into amoeba endosymbionts belonging to the families of Holosporaceae and Candidatus Midichloriaceae within Rickettsiales.</title>
        <authorList>
            <person name="Wang Z."/>
            <person name="Wu M."/>
        </authorList>
    </citation>
    <scope>NUCLEOTIDE SEQUENCE [LARGE SCALE GENOMIC DNA]</scope>
    <source>
        <strain evidence="4">PRA3</strain>
    </source>
</reference>
<name>A0A077AZI0_9PROT</name>
<proteinExistence type="predicted"/>
<keyword evidence="1" id="KW-0812">Transmembrane</keyword>
<organism evidence="4 5">
    <name type="scientific">Candidatus Odyssella acanthamoebae</name>
    <dbReference type="NCBI Taxonomy" id="91604"/>
    <lineage>
        <taxon>Bacteria</taxon>
        <taxon>Pseudomonadati</taxon>
        <taxon>Pseudomonadota</taxon>
        <taxon>Alphaproteobacteria</taxon>
        <taxon>Holosporales</taxon>
        <taxon>Candidatus Paracaedibacteraceae</taxon>
        <taxon>Candidatus Odyssella</taxon>
    </lineage>
</organism>
<keyword evidence="5" id="KW-1185">Reference proteome</keyword>
<dbReference type="InterPro" id="IPR028098">
    <property type="entry name" value="Glyco_trans_4-like_N"/>
</dbReference>
<gene>
    <name evidence="4" type="ORF">ID47_10750</name>
</gene>
<dbReference type="PANTHER" id="PTHR12526:SF638">
    <property type="entry name" value="SPORE COAT PROTEIN SA"/>
    <property type="match status" value="1"/>
</dbReference>
<dbReference type="GO" id="GO:0016757">
    <property type="term" value="F:glycosyltransferase activity"/>
    <property type="evidence" value="ECO:0007669"/>
    <property type="project" value="InterPro"/>
</dbReference>
<dbReference type="eggNOG" id="COG0438">
    <property type="taxonomic scope" value="Bacteria"/>
</dbReference>
<dbReference type="SUPFAM" id="SSF53756">
    <property type="entry name" value="UDP-Glycosyltransferase/glycogen phosphorylase"/>
    <property type="match status" value="1"/>
</dbReference>
<dbReference type="InterPro" id="IPR001296">
    <property type="entry name" value="Glyco_trans_1"/>
</dbReference>
<evidence type="ECO:0000313" key="4">
    <source>
        <dbReference type="EMBL" id="AIK97103.1"/>
    </source>
</evidence>
<accession>A0A077AZI0</accession>
<dbReference type="STRING" id="91604.ID47_10750"/>
<dbReference type="PANTHER" id="PTHR12526">
    <property type="entry name" value="GLYCOSYLTRANSFERASE"/>
    <property type="match status" value="1"/>
</dbReference>
<dbReference type="HOGENOM" id="CLU_009583_8_1_5"/>